<dbReference type="RefSeq" id="WP_153651215.1">
    <property type="nucleotide sequence ID" value="NZ_CP045737.1"/>
</dbReference>
<proteinExistence type="predicted"/>
<dbReference type="Proteomes" id="UP000392064">
    <property type="component" value="Chromosome"/>
</dbReference>
<name>A0A5Q2ME69_9ACTN</name>
<gene>
    <name evidence="1" type="ORF">GEV26_00305</name>
</gene>
<organism evidence="1 2">
    <name type="scientific">Aeromicrobium yanjiei</name>
    <dbReference type="NCBI Taxonomy" id="2662028"/>
    <lineage>
        <taxon>Bacteria</taxon>
        <taxon>Bacillati</taxon>
        <taxon>Actinomycetota</taxon>
        <taxon>Actinomycetes</taxon>
        <taxon>Propionibacteriales</taxon>
        <taxon>Nocardioidaceae</taxon>
        <taxon>Aeromicrobium</taxon>
    </lineage>
</organism>
<dbReference type="EMBL" id="CP045737">
    <property type="protein sequence ID" value="QGG39941.1"/>
    <property type="molecule type" value="Genomic_DNA"/>
</dbReference>
<accession>A0A5Q2ME69</accession>
<dbReference type="Pfam" id="PF07332">
    <property type="entry name" value="Phage_holin_3_6"/>
    <property type="match status" value="1"/>
</dbReference>
<evidence type="ECO:0000313" key="1">
    <source>
        <dbReference type="EMBL" id="QGG39941.1"/>
    </source>
</evidence>
<evidence type="ECO:0000313" key="2">
    <source>
        <dbReference type="Proteomes" id="UP000392064"/>
    </source>
</evidence>
<dbReference type="AlphaFoldDB" id="A0A5Q2ME69"/>
<reference evidence="1 2" key="1">
    <citation type="submission" date="2019-11" db="EMBL/GenBank/DDBJ databases">
        <authorList>
            <person name="Li J."/>
        </authorList>
    </citation>
    <scope>NUCLEOTIDE SEQUENCE [LARGE SCALE GENOMIC DNA]</scope>
    <source>
        <strain evidence="1 2">MF47</strain>
    </source>
</reference>
<dbReference type="InterPro" id="IPR009937">
    <property type="entry name" value="Phage_holin_3_6"/>
</dbReference>
<sequence length="137" mass="13874">MSEERTPTGEASTGQLLVQATEDISQLIRDEMQLAKQDLAESGKRLGVGAGLFGVAGTLALYGVGTLLATIILAISEGLEPWIAAAIVTVVLFVAAAVAGLIGKARVSKVGDAPQARVESVKADIATATHGTDGSTS</sequence>
<keyword evidence="2" id="KW-1185">Reference proteome</keyword>
<protein>
    <submittedName>
        <fullName evidence="1">Phage holin family protein</fullName>
    </submittedName>
</protein>
<dbReference type="KEGG" id="aef:GEV26_00305"/>